<proteinExistence type="predicted"/>
<organism evidence="1 2">
    <name type="scientific">Euplotes crassus</name>
    <dbReference type="NCBI Taxonomy" id="5936"/>
    <lineage>
        <taxon>Eukaryota</taxon>
        <taxon>Sar</taxon>
        <taxon>Alveolata</taxon>
        <taxon>Ciliophora</taxon>
        <taxon>Intramacronucleata</taxon>
        <taxon>Spirotrichea</taxon>
        <taxon>Hypotrichia</taxon>
        <taxon>Euplotida</taxon>
        <taxon>Euplotidae</taxon>
        <taxon>Moneuplotes</taxon>
    </lineage>
</organism>
<reference evidence="1" key="1">
    <citation type="submission" date="2023-07" db="EMBL/GenBank/DDBJ databases">
        <authorList>
            <consortium name="AG Swart"/>
            <person name="Singh M."/>
            <person name="Singh A."/>
            <person name="Seah K."/>
            <person name="Emmerich C."/>
        </authorList>
    </citation>
    <scope>NUCLEOTIDE SEQUENCE</scope>
    <source>
        <strain evidence="1">DP1</strain>
    </source>
</reference>
<keyword evidence="2" id="KW-1185">Reference proteome</keyword>
<comment type="caution">
    <text evidence="1">The sequence shown here is derived from an EMBL/GenBank/DDBJ whole genome shotgun (WGS) entry which is preliminary data.</text>
</comment>
<evidence type="ECO:0000313" key="2">
    <source>
        <dbReference type="Proteomes" id="UP001295684"/>
    </source>
</evidence>
<protein>
    <submittedName>
        <fullName evidence="1">Uncharacterized protein</fullName>
    </submittedName>
</protein>
<dbReference type="AlphaFoldDB" id="A0AAD1XJX4"/>
<sequence>MRLEDSFVCNFSYERPPKFRSFHRLECCRDGNFLYCIHKLLLYCSIESSSRFIEDVENHYCLIRVDRTILTLLDAS</sequence>
<dbReference type="Proteomes" id="UP001295684">
    <property type="component" value="Unassembled WGS sequence"/>
</dbReference>
<evidence type="ECO:0000313" key="1">
    <source>
        <dbReference type="EMBL" id="CAI2374141.1"/>
    </source>
</evidence>
<accession>A0AAD1XJX4</accession>
<name>A0AAD1XJX4_EUPCR</name>
<dbReference type="EMBL" id="CAMPGE010015527">
    <property type="protein sequence ID" value="CAI2374141.1"/>
    <property type="molecule type" value="Genomic_DNA"/>
</dbReference>
<gene>
    <name evidence="1" type="ORF">ECRASSUSDP1_LOCUS15493</name>
</gene>